<evidence type="ECO:0000313" key="2">
    <source>
        <dbReference type="EMBL" id="SEI67954.1"/>
    </source>
</evidence>
<feature type="domain" description="DUF4301" evidence="1">
    <location>
        <begin position="7"/>
        <end position="507"/>
    </location>
</feature>
<dbReference type="InterPro" id="IPR025393">
    <property type="entry name" value="DUF4301"/>
</dbReference>
<accession>A0A1H6SQ00</accession>
<gene>
    <name evidence="2" type="ORF">SAMN05660918_1388</name>
</gene>
<protein>
    <recommendedName>
        <fullName evidence="1">DUF4301 domain-containing protein</fullName>
    </recommendedName>
</protein>
<organism evidence="2 3">
    <name type="scientific">Flavobacterium terrigena</name>
    <dbReference type="NCBI Taxonomy" id="402734"/>
    <lineage>
        <taxon>Bacteria</taxon>
        <taxon>Pseudomonadati</taxon>
        <taxon>Bacteroidota</taxon>
        <taxon>Flavobacteriia</taxon>
        <taxon>Flavobacteriales</taxon>
        <taxon>Flavobacteriaceae</taxon>
        <taxon>Flavobacterium</taxon>
    </lineage>
</organism>
<dbReference type="SUPFAM" id="SSF53448">
    <property type="entry name" value="Nucleotide-diphospho-sugar transferases"/>
    <property type="match status" value="1"/>
</dbReference>
<keyword evidence="3" id="KW-1185">Reference proteome</keyword>
<dbReference type="RefSeq" id="WP_091310298.1">
    <property type="nucleotide sequence ID" value="NZ_CBCSJU010000002.1"/>
</dbReference>
<name>A0A1H6SQ00_9FLAO</name>
<dbReference type="OrthoDB" id="5572060at2"/>
<dbReference type="Pfam" id="PF14134">
    <property type="entry name" value="DUF4301"/>
    <property type="match status" value="1"/>
</dbReference>
<dbReference type="EMBL" id="FNYA01000002">
    <property type="protein sequence ID" value="SEI67954.1"/>
    <property type="molecule type" value="Genomic_DNA"/>
</dbReference>
<dbReference type="AlphaFoldDB" id="A0A1H6SQ00"/>
<evidence type="ECO:0000313" key="3">
    <source>
        <dbReference type="Proteomes" id="UP000199702"/>
    </source>
</evidence>
<dbReference type="Proteomes" id="UP000199702">
    <property type="component" value="Unassembled WGS sequence"/>
</dbReference>
<evidence type="ECO:0000259" key="1">
    <source>
        <dbReference type="Pfam" id="PF14134"/>
    </source>
</evidence>
<reference evidence="3" key="1">
    <citation type="submission" date="2016-10" db="EMBL/GenBank/DDBJ databases">
        <authorList>
            <person name="Varghese N."/>
            <person name="Submissions S."/>
        </authorList>
    </citation>
    <scope>NUCLEOTIDE SEQUENCE [LARGE SCALE GENOMIC DNA]</scope>
    <source>
        <strain evidence="3">DSM 17934</strain>
    </source>
</reference>
<dbReference type="InterPro" id="IPR029044">
    <property type="entry name" value="Nucleotide-diphossugar_trans"/>
</dbReference>
<sequence>MEKIFSEIDLQQIVTRGNSLEKIMQQLHYFKNGIPNINLYKIASINDGIFQFSEVEVENFCTYFDKHKDKYSIEKFVPASGAATRMFKSLNEFLHNFNPEKDTINSYVNLNKDRDLNLFIVGLRCFPFYNELKEKTKAIFTDYPSYNSDQKVYAIVKTLLTEEGLNFANKPKGILPFHIQNNKILTPIDEHVFETDFYKNPNQKSKIHFTVTKEFEKDFLEITNKYDNLEISFSYQNETSDTIAVNADNTPFRISENELFFRPGGHGALIENLNQLQSDVVFIKNIDNVSQNNREMILNHKKLLGGILIYTKRQVEISLKKLLNNEVDENNIKEIIDFVETKMSFPLPDEFKMFQFNYQKEYLIKILNRPIRVCGMVKNEGEPGGGPFWVQDEKGRYNLQIVESSQVDLNNENQRTIFKNSTHFNPVDIVCSIKDYEGKKFDLTKFIDEKAAFITEKTKNGKPIKAFELPGLWNGAMAKWTTIFVEVPIETFNPVKKVNDLLKPAHQPSNLDTNSAF</sequence>
<dbReference type="STRING" id="402734.SAMN05660918_1388"/>
<proteinExistence type="predicted"/>